<reference evidence="2 3" key="1">
    <citation type="journal article" date="2014" name="PLoS ONE">
        <title>How to Kill the Honey Bee Larva: Genomic Potential and Virulence Mechanisms of Paenibacillus larvae.</title>
        <authorList>
            <person name="Djukic M."/>
            <person name="Brzuszkiewicz E."/>
            <person name="Funfhaus A."/>
            <person name="Voss J."/>
            <person name="Gollnow K."/>
            <person name="Poppinga L."/>
            <person name="Liesegang H."/>
            <person name="Garcia-Gonzalez E."/>
            <person name="Genersch E."/>
            <person name="Daniel R."/>
        </authorList>
    </citation>
    <scope>NUCLEOTIDE SEQUENCE [LARGE SCALE GENOMIC DNA]</scope>
    <source>
        <strain evidence="2 3">DSM 25430</strain>
    </source>
</reference>
<dbReference type="KEGG" id="plv:ERIC2_c24870"/>
<keyword evidence="1" id="KW-0812">Transmembrane</keyword>
<proteinExistence type="predicted"/>
<keyword evidence="2" id="KW-0547">Nucleotide-binding</keyword>
<dbReference type="HOGENOM" id="CLU_174761_0_0_9"/>
<feature type="transmembrane region" description="Helical" evidence="1">
    <location>
        <begin position="58"/>
        <end position="75"/>
    </location>
</feature>
<gene>
    <name evidence="2" type="ORF">ERIC2_c24870</name>
</gene>
<name>V9W821_9BACL</name>
<evidence type="ECO:0000313" key="3">
    <source>
        <dbReference type="Proteomes" id="UP000029431"/>
    </source>
</evidence>
<evidence type="ECO:0000313" key="2">
    <source>
        <dbReference type="EMBL" id="AHD06278.1"/>
    </source>
</evidence>
<evidence type="ECO:0000256" key="1">
    <source>
        <dbReference type="SAM" id="Phobius"/>
    </source>
</evidence>
<feature type="transmembrane region" description="Helical" evidence="1">
    <location>
        <begin position="82"/>
        <end position="102"/>
    </location>
</feature>
<dbReference type="GO" id="GO:0005524">
    <property type="term" value="F:ATP binding"/>
    <property type="evidence" value="ECO:0007669"/>
    <property type="project" value="UniProtKB-KW"/>
</dbReference>
<sequence>MQNAGLQFHFNKGIIGNRKNLQFGEREGGAKMDRMFRVLGFWTLVIALMSLAGDMMAMSLIFFFQTVIFVLLGYLKLSERTYILVFWGYMVIAFLGFTYWSVFKMPLA</sequence>
<keyword evidence="3" id="KW-1185">Reference proteome</keyword>
<dbReference type="InterPro" id="IPR020254">
    <property type="entry name" value="DUF2626"/>
</dbReference>
<dbReference type="AlphaFoldDB" id="V9W821"/>
<keyword evidence="1" id="KW-0472">Membrane</keyword>
<dbReference type="Pfam" id="PF11117">
    <property type="entry name" value="DUF2626"/>
    <property type="match status" value="1"/>
</dbReference>
<dbReference type="EMBL" id="CP003355">
    <property type="protein sequence ID" value="AHD06278.1"/>
    <property type="molecule type" value="Genomic_DNA"/>
</dbReference>
<keyword evidence="2" id="KW-0067">ATP-binding</keyword>
<keyword evidence="1" id="KW-1133">Transmembrane helix</keyword>
<feature type="transmembrane region" description="Helical" evidence="1">
    <location>
        <begin position="35"/>
        <end position="52"/>
    </location>
</feature>
<accession>V9W821</accession>
<dbReference type="eggNOG" id="ENOG50339CE">
    <property type="taxonomic scope" value="Bacteria"/>
</dbReference>
<dbReference type="Proteomes" id="UP000029431">
    <property type="component" value="Chromosome"/>
</dbReference>
<protein>
    <submittedName>
        <fullName evidence="2">ABC transporter, ATP-binding protein</fullName>
    </submittedName>
</protein>
<organism evidence="2 3">
    <name type="scientific">Paenibacillus larvae subsp. larvae DSM 25430</name>
    <dbReference type="NCBI Taxonomy" id="697284"/>
    <lineage>
        <taxon>Bacteria</taxon>
        <taxon>Bacillati</taxon>
        <taxon>Bacillota</taxon>
        <taxon>Bacilli</taxon>
        <taxon>Bacillales</taxon>
        <taxon>Paenibacillaceae</taxon>
        <taxon>Paenibacillus</taxon>
    </lineage>
</organism>